<dbReference type="EMBL" id="AP009044">
    <property type="protein sequence ID" value="BAF55824.1"/>
    <property type="molecule type" value="Genomic_DNA"/>
</dbReference>
<gene>
    <name evidence="2" type="ordered locus">cgR_2805</name>
</gene>
<dbReference type="SUPFAM" id="SSF51695">
    <property type="entry name" value="PLC-like phosphodiesterases"/>
    <property type="match status" value="1"/>
</dbReference>
<reference evidence="2" key="1">
    <citation type="journal article" date="2007" name="Microbiology">
        <title>Comparative analysis of the Corynebacterium glutamicum group and complete genome sequence of strain R.</title>
        <authorList>
            <person name="Yukawa H."/>
            <person name="Omumasaba C.A."/>
            <person name="Nonaka H."/>
            <person name="Kos P."/>
            <person name="Okai N."/>
            <person name="Suzuki N."/>
            <person name="Suda M."/>
            <person name="Tsuge Y."/>
            <person name="Watanabe J."/>
            <person name="Ikeda Y."/>
            <person name="Vertes A.A."/>
            <person name="Inui M."/>
        </authorList>
    </citation>
    <scope>NUCLEOTIDE SEQUENCE</scope>
    <source>
        <strain evidence="2">R</strain>
    </source>
</reference>
<dbReference type="PROSITE" id="PS51704">
    <property type="entry name" value="GP_PDE"/>
    <property type="match status" value="1"/>
</dbReference>
<name>A0AB72VFT6_CORGB</name>
<dbReference type="GO" id="GO:0008081">
    <property type="term" value="F:phosphoric diester hydrolase activity"/>
    <property type="evidence" value="ECO:0007669"/>
    <property type="project" value="InterPro"/>
</dbReference>
<protein>
    <recommendedName>
        <fullName evidence="1">GP-PDE domain-containing protein</fullName>
    </recommendedName>
</protein>
<dbReference type="Proteomes" id="UP000006698">
    <property type="component" value="Chromosome"/>
</dbReference>
<dbReference type="GO" id="GO:0006629">
    <property type="term" value="P:lipid metabolic process"/>
    <property type="evidence" value="ECO:0007669"/>
    <property type="project" value="InterPro"/>
</dbReference>
<dbReference type="PANTHER" id="PTHR46211:SF1">
    <property type="entry name" value="GLYCEROPHOSPHODIESTER PHOSPHODIESTERASE, CYTOPLASMIC"/>
    <property type="match status" value="1"/>
</dbReference>
<dbReference type="KEGG" id="cgt:cgR_2805"/>
<dbReference type="PANTHER" id="PTHR46211">
    <property type="entry name" value="GLYCEROPHOSPHORYL DIESTER PHOSPHODIESTERASE"/>
    <property type="match status" value="1"/>
</dbReference>
<evidence type="ECO:0000259" key="1">
    <source>
        <dbReference type="PROSITE" id="PS51704"/>
    </source>
</evidence>
<proteinExistence type="predicted"/>
<feature type="domain" description="GP-PDE" evidence="1">
    <location>
        <begin position="22"/>
        <end position="257"/>
    </location>
</feature>
<organism evidence="2">
    <name type="scientific">Corynebacterium glutamicum (strain R)</name>
    <dbReference type="NCBI Taxonomy" id="340322"/>
    <lineage>
        <taxon>Bacteria</taxon>
        <taxon>Bacillati</taxon>
        <taxon>Actinomycetota</taxon>
        <taxon>Actinomycetes</taxon>
        <taxon>Mycobacteriales</taxon>
        <taxon>Corynebacteriaceae</taxon>
        <taxon>Corynebacterium</taxon>
    </lineage>
</organism>
<dbReference type="CDD" id="cd08582">
    <property type="entry name" value="GDPD_like_2"/>
    <property type="match status" value="1"/>
</dbReference>
<dbReference type="InterPro" id="IPR017946">
    <property type="entry name" value="PLC-like_Pdiesterase_TIM-brl"/>
</dbReference>
<dbReference type="AlphaFoldDB" id="A0AB72VFT6"/>
<accession>A0AB72VFT6</accession>
<dbReference type="InterPro" id="IPR030395">
    <property type="entry name" value="GP_PDE_dom"/>
</dbReference>
<dbReference type="Pfam" id="PF03009">
    <property type="entry name" value="GDPD"/>
    <property type="match status" value="1"/>
</dbReference>
<evidence type="ECO:0000313" key="2">
    <source>
        <dbReference type="EMBL" id="BAF55824.1"/>
    </source>
</evidence>
<sequence>MRNWEDTRVDSRYIKARRDGFMKVIAHRGLSSRFPELTESAFRAALELPIHGIETDVRLTKCGEVVNIHDPIVDRVSNGRGRVSRLDLESLLSLNFGTKEAPEKVLTLNNLLDILEDYPDKHLYIETKHPMRYAIMLEEEVTKILKYRGLMEDPRIHIISFALPAISRMERLAPAIDRIHLRRSWERWGNPRDLRCGAPTGLGLSVERAKMDPRMIGAKGLPTYLFTVDKQKDMLWARDHGVDMLATNYPDRAAELLNAHPKPAMYANAHGKED</sequence>
<dbReference type="Gene3D" id="3.20.20.190">
    <property type="entry name" value="Phosphatidylinositol (PI) phosphodiesterase"/>
    <property type="match status" value="1"/>
</dbReference>